<dbReference type="GO" id="GO:0030286">
    <property type="term" value="C:dynein complex"/>
    <property type="evidence" value="ECO:0007669"/>
    <property type="project" value="InterPro"/>
</dbReference>
<sequence length="295" mass="31934">MHPIQTPTQAAPKQTAETSSFCGSKPTPRSQKLLPRIPGAATQNSPRPRTPTRQTPRKNPADHRSPGTDRLGISHLPPSPARSPCPLATAAVAAAECSPLVLCWVLRIRPQAAGSLTMDPASEELERRSRYLSALVRRTRLADPPQPEPEEEEVAEGKVDVVEPVLLKAAPRVLEEGKGGKEDTKAKERAAAEAKGEGKVAVCVRAADMPLPLQRRAVRIAVEAVAAMPRLQSKRLALALKKDFDTTYGPAWHCIVGTSFGSYVTHSLGGFLYFSVDKVYILLFRTAVEPLAHPE</sequence>
<dbReference type="STRING" id="4555.A0A368RV21"/>
<feature type="region of interest" description="Disordered" evidence="1">
    <location>
        <begin position="1"/>
        <end position="79"/>
    </location>
</feature>
<dbReference type="SUPFAM" id="SSF54648">
    <property type="entry name" value="DLC"/>
    <property type="match status" value="1"/>
</dbReference>
<feature type="compositionally biased region" description="Polar residues" evidence="1">
    <location>
        <begin position="1"/>
        <end position="30"/>
    </location>
</feature>
<dbReference type="CDD" id="cd21452">
    <property type="entry name" value="DLC-like_DYNLL1_DYNLL2"/>
    <property type="match status" value="1"/>
</dbReference>
<dbReference type="PANTHER" id="PTHR11886:SF115">
    <property type="entry name" value="OS04G0462600 PROTEIN"/>
    <property type="match status" value="1"/>
</dbReference>
<dbReference type="Gene3D" id="3.30.740.10">
    <property type="entry name" value="Protein Inhibitor Of Neuronal Nitric Oxide Synthase"/>
    <property type="match status" value="1"/>
</dbReference>
<dbReference type="OrthoDB" id="10033309at2759"/>
<reference evidence="2" key="2">
    <citation type="submission" date="2015-07" db="EMBL/GenBank/DDBJ databases">
        <authorList>
            <person name="Noorani M."/>
        </authorList>
    </citation>
    <scope>NUCLEOTIDE SEQUENCE</scope>
    <source>
        <strain evidence="2">Yugu1</strain>
    </source>
</reference>
<dbReference type="GO" id="GO:0007017">
    <property type="term" value="P:microtubule-based process"/>
    <property type="evidence" value="ECO:0007669"/>
    <property type="project" value="InterPro"/>
</dbReference>
<proteinExistence type="predicted"/>
<organism evidence="2">
    <name type="scientific">Setaria italica</name>
    <name type="common">Foxtail millet</name>
    <name type="synonym">Panicum italicum</name>
    <dbReference type="NCBI Taxonomy" id="4555"/>
    <lineage>
        <taxon>Eukaryota</taxon>
        <taxon>Viridiplantae</taxon>
        <taxon>Streptophyta</taxon>
        <taxon>Embryophyta</taxon>
        <taxon>Tracheophyta</taxon>
        <taxon>Spermatophyta</taxon>
        <taxon>Magnoliopsida</taxon>
        <taxon>Liliopsida</taxon>
        <taxon>Poales</taxon>
        <taxon>Poaceae</taxon>
        <taxon>PACMAD clade</taxon>
        <taxon>Panicoideae</taxon>
        <taxon>Panicodae</taxon>
        <taxon>Paniceae</taxon>
        <taxon>Cenchrinae</taxon>
        <taxon>Setaria</taxon>
    </lineage>
</organism>
<dbReference type="AlphaFoldDB" id="A0A368RV21"/>
<dbReference type="InterPro" id="IPR001372">
    <property type="entry name" value="Dynein_light_chain_typ-1/2"/>
</dbReference>
<gene>
    <name evidence="2" type="ORF">SETIT_7G126100v2</name>
</gene>
<protein>
    <recommendedName>
        <fullName evidence="3">Dynein light chain</fullName>
    </recommendedName>
</protein>
<evidence type="ECO:0000256" key="1">
    <source>
        <dbReference type="SAM" id="MobiDB-lite"/>
    </source>
</evidence>
<dbReference type="EMBL" id="CM003534">
    <property type="protein sequence ID" value="RCV33975.1"/>
    <property type="molecule type" value="Genomic_DNA"/>
</dbReference>
<dbReference type="InterPro" id="IPR037177">
    <property type="entry name" value="DLC_sf"/>
</dbReference>
<evidence type="ECO:0008006" key="3">
    <source>
        <dbReference type="Google" id="ProtNLM"/>
    </source>
</evidence>
<dbReference type="PANTHER" id="PTHR11886">
    <property type="entry name" value="DYNEIN LIGHT CHAIN"/>
    <property type="match status" value="1"/>
</dbReference>
<dbReference type="Pfam" id="PF01221">
    <property type="entry name" value="Dynein_light"/>
    <property type="match status" value="1"/>
</dbReference>
<reference evidence="2" key="1">
    <citation type="journal article" date="2012" name="Nat. Biotechnol.">
        <title>Reference genome sequence of the model plant Setaria.</title>
        <authorList>
            <person name="Bennetzen J.L."/>
            <person name="Schmutz J."/>
            <person name="Wang H."/>
            <person name="Percifield R."/>
            <person name="Hawkins J."/>
            <person name="Pontaroli A.C."/>
            <person name="Estep M."/>
            <person name="Feng L."/>
            <person name="Vaughn J.N."/>
            <person name="Grimwood J."/>
            <person name="Jenkins J."/>
            <person name="Barry K."/>
            <person name="Lindquist E."/>
            <person name="Hellsten U."/>
            <person name="Deshpande S."/>
            <person name="Wang X."/>
            <person name="Wu X."/>
            <person name="Mitros T."/>
            <person name="Triplett J."/>
            <person name="Yang X."/>
            <person name="Ye C.Y."/>
            <person name="Mauro-Herrera M."/>
            <person name="Wang L."/>
            <person name="Li P."/>
            <person name="Sharma M."/>
            <person name="Sharma R."/>
            <person name="Ronald P.C."/>
            <person name="Panaud O."/>
            <person name="Kellogg E.A."/>
            <person name="Brutnell T.P."/>
            <person name="Doust A.N."/>
            <person name="Tuskan G.A."/>
            <person name="Rokhsar D."/>
            <person name="Devos K.M."/>
        </authorList>
    </citation>
    <scope>NUCLEOTIDE SEQUENCE [LARGE SCALE GENOMIC DNA]</scope>
    <source>
        <strain evidence="2">Yugu1</strain>
    </source>
</reference>
<accession>A0A368RV21</accession>
<dbReference type="KEGG" id="sita:101783170"/>
<dbReference type="SMART" id="SM01375">
    <property type="entry name" value="Dynein_light"/>
    <property type="match status" value="1"/>
</dbReference>
<name>A0A368RV21_SETIT</name>
<dbReference type="FunFam" id="3.30.740.10:FF:000003">
    <property type="entry name" value="Dynein light chain"/>
    <property type="match status" value="1"/>
</dbReference>
<evidence type="ECO:0000313" key="2">
    <source>
        <dbReference type="EMBL" id="RCV33975.1"/>
    </source>
</evidence>